<dbReference type="PANTHER" id="PTHR42705:SF2">
    <property type="entry name" value="BIFUNCTIONAL NON-HOMOLOGOUS END JOINING PROTEIN LIGD"/>
    <property type="match status" value="1"/>
</dbReference>
<comment type="caution">
    <text evidence="2">The sequence shown here is derived from an EMBL/GenBank/DDBJ whole genome shotgun (WGS) entry which is preliminary data.</text>
</comment>
<dbReference type="NCBIfam" id="TIGR02778">
    <property type="entry name" value="ligD_pol"/>
    <property type="match status" value="1"/>
</dbReference>
<reference evidence="2" key="1">
    <citation type="submission" date="2021-04" db="EMBL/GenBank/DDBJ databases">
        <title>Genome based classification of Actinospica acidithermotolerans sp. nov., an actinobacterium isolated from an Indonesian hot spring.</title>
        <authorList>
            <person name="Kusuma A.B."/>
            <person name="Putra K.E."/>
            <person name="Nafisah S."/>
            <person name="Loh J."/>
            <person name="Nouioui I."/>
            <person name="Goodfellow M."/>
        </authorList>
    </citation>
    <scope>NUCLEOTIDE SEQUENCE</scope>
    <source>
        <strain evidence="2">DSM 45618</strain>
    </source>
</reference>
<organism evidence="2 3">
    <name type="scientific">Actinocrinis puniceicyclus</name>
    <dbReference type="NCBI Taxonomy" id="977794"/>
    <lineage>
        <taxon>Bacteria</taxon>
        <taxon>Bacillati</taxon>
        <taxon>Actinomycetota</taxon>
        <taxon>Actinomycetes</taxon>
        <taxon>Catenulisporales</taxon>
        <taxon>Actinospicaceae</taxon>
        <taxon>Actinocrinis</taxon>
    </lineage>
</organism>
<dbReference type="InterPro" id="IPR014145">
    <property type="entry name" value="LigD_pol_dom"/>
</dbReference>
<gene>
    <name evidence="2" type="primary">ligD</name>
    <name evidence="2" type="ORF">KGA66_27100</name>
</gene>
<dbReference type="EMBL" id="JAGSXH010000187">
    <property type="protein sequence ID" value="MBS2966734.1"/>
    <property type="molecule type" value="Genomic_DNA"/>
</dbReference>
<dbReference type="Gene3D" id="3.90.920.10">
    <property type="entry name" value="DNA primase, PRIM domain"/>
    <property type="match status" value="1"/>
</dbReference>
<keyword evidence="2" id="KW-0436">Ligase</keyword>
<dbReference type="PANTHER" id="PTHR42705">
    <property type="entry name" value="BIFUNCTIONAL NON-HOMOLOGOUS END JOINING PROTEIN LIGD"/>
    <property type="match status" value="1"/>
</dbReference>
<dbReference type="InterPro" id="IPR052171">
    <property type="entry name" value="NHEJ_LigD"/>
</dbReference>
<evidence type="ECO:0000313" key="2">
    <source>
        <dbReference type="EMBL" id="MBS2966734.1"/>
    </source>
</evidence>
<dbReference type="AlphaFoldDB" id="A0A8J7WV82"/>
<evidence type="ECO:0000313" key="3">
    <source>
        <dbReference type="Proteomes" id="UP000677913"/>
    </source>
</evidence>
<feature type="domain" description="DNA ligase D polymerase" evidence="1">
    <location>
        <begin position="32"/>
        <end position="291"/>
    </location>
</feature>
<dbReference type="Pfam" id="PF21686">
    <property type="entry name" value="LigD_Prim-Pol"/>
    <property type="match status" value="1"/>
</dbReference>
<dbReference type="Proteomes" id="UP000677913">
    <property type="component" value="Unassembled WGS sequence"/>
</dbReference>
<name>A0A8J7WV82_9ACTN</name>
<protein>
    <submittedName>
        <fullName evidence="2">Non-homologous end-joining DNA ligase</fullName>
        <ecNumber evidence="2">6.5.1.1</ecNumber>
    </submittedName>
</protein>
<dbReference type="EC" id="6.5.1.1" evidence="2"/>
<sequence length="305" mass="32827">MSGRGPVQIDADERRVRLSNQDKVLFPRTGFTKGDLVDYYRRIAPVLLPHLAGRPVTLKRFPDGTGEAGFFSKNAPPNTPSWLRTVTLAAPHSTKGRDSVRYLMLEEPAALVWAANLAGVELHVPPWRVGPRGGMRGVDRLVFDLDPGPPAGLGECVRVALLLRDALAADGLSAYPGVSGGKGMHLYVPIREAEPARAARYARRVASALEEQHPDLAVTRMAKAERPGKVFIDWSQNSGPKTTVAPYSLRAEECPAVALALRWEEVERGDPAALVFEPAAVLRRIERDGDAAAAVLSGGPALPSG</sequence>
<evidence type="ECO:0000259" key="1">
    <source>
        <dbReference type="Pfam" id="PF21686"/>
    </source>
</evidence>
<dbReference type="RefSeq" id="WP_211472098.1">
    <property type="nucleotide sequence ID" value="NZ_JAGSXH010000187.1"/>
</dbReference>
<proteinExistence type="predicted"/>
<dbReference type="GO" id="GO:0003910">
    <property type="term" value="F:DNA ligase (ATP) activity"/>
    <property type="evidence" value="ECO:0007669"/>
    <property type="project" value="UniProtKB-EC"/>
</dbReference>
<accession>A0A8J7WV82</accession>
<keyword evidence="3" id="KW-1185">Reference proteome</keyword>